<evidence type="ECO:0000313" key="2">
    <source>
        <dbReference type="EMBL" id="KAJ6821903.1"/>
    </source>
</evidence>
<reference evidence="2" key="2">
    <citation type="submission" date="2023-04" db="EMBL/GenBank/DDBJ databases">
        <authorList>
            <person name="Bruccoleri R.E."/>
            <person name="Oakeley E.J."/>
            <person name="Faust A.-M."/>
            <person name="Dessus-Babus S."/>
            <person name="Altorfer M."/>
            <person name="Burckhardt D."/>
            <person name="Oertli M."/>
            <person name="Naumann U."/>
            <person name="Petersen F."/>
            <person name="Wong J."/>
        </authorList>
    </citation>
    <scope>NUCLEOTIDE SEQUENCE</scope>
    <source>
        <strain evidence="2">GSM-AAB239-AS_SAM_17_03QT</strain>
        <tissue evidence="2">Leaf</tissue>
    </source>
</reference>
<keyword evidence="3" id="KW-1185">Reference proteome</keyword>
<evidence type="ECO:0000256" key="1">
    <source>
        <dbReference type="SAM" id="MobiDB-lite"/>
    </source>
</evidence>
<proteinExistence type="predicted"/>
<dbReference type="Proteomes" id="UP001140949">
    <property type="component" value="Unassembled WGS sequence"/>
</dbReference>
<accession>A0AAX6G0D5</accession>
<reference evidence="2" key="1">
    <citation type="journal article" date="2023" name="GigaByte">
        <title>Genome assembly of the bearded iris, Iris pallida Lam.</title>
        <authorList>
            <person name="Bruccoleri R.E."/>
            <person name="Oakeley E.J."/>
            <person name="Faust A.M.E."/>
            <person name="Altorfer M."/>
            <person name="Dessus-Babus S."/>
            <person name="Burckhardt D."/>
            <person name="Oertli M."/>
            <person name="Naumann U."/>
            <person name="Petersen F."/>
            <person name="Wong J."/>
        </authorList>
    </citation>
    <scope>NUCLEOTIDE SEQUENCE</scope>
    <source>
        <strain evidence="2">GSM-AAB239-AS_SAM_17_03QT</strain>
    </source>
</reference>
<dbReference type="EMBL" id="JANAVB010024800">
    <property type="protein sequence ID" value="KAJ6821903.1"/>
    <property type="molecule type" value="Genomic_DNA"/>
</dbReference>
<protein>
    <submittedName>
        <fullName evidence="2">Uncharacterized protein</fullName>
    </submittedName>
</protein>
<evidence type="ECO:0000313" key="3">
    <source>
        <dbReference type="Proteomes" id="UP001140949"/>
    </source>
</evidence>
<comment type="caution">
    <text evidence="2">The sequence shown here is derived from an EMBL/GenBank/DDBJ whole genome shotgun (WGS) entry which is preliminary data.</text>
</comment>
<dbReference type="AlphaFoldDB" id="A0AAX6G0D5"/>
<organism evidence="2 3">
    <name type="scientific">Iris pallida</name>
    <name type="common">Sweet iris</name>
    <dbReference type="NCBI Taxonomy" id="29817"/>
    <lineage>
        <taxon>Eukaryota</taxon>
        <taxon>Viridiplantae</taxon>
        <taxon>Streptophyta</taxon>
        <taxon>Embryophyta</taxon>
        <taxon>Tracheophyta</taxon>
        <taxon>Spermatophyta</taxon>
        <taxon>Magnoliopsida</taxon>
        <taxon>Liliopsida</taxon>
        <taxon>Asparagales</taxon>
        <taxon>Iridaceae</taxon>
        <taxon>Iridoideae</taxon>
        <taxon>Irideae</taxon>
        <taxon>Iris</taxon>
    </lineage>
</organism>
<feature type="region of interest" description="Disordered" evidence="1">
    <location>
        <begin position="15"/>
        <end position="108"/>
    </location>
</feature>
<sequence>MCYFPCLCCGKRRSLLPSNTPGKKRLVEPDGTAATTRRHPFSTAEQPLAPSLPRPGTSEQRAPSLPRPGTSEQRLRRVCLPLSSPSNSEGSLSVPSAPPASAASRRVSFRGHPHFRLCH</sequence>
<gene>
    <name evidence="2" type="ORF">M6B38_131000</name>
</gene>
<feature type="compositionally biased region" description="Low complexity" evidence="1">
    <location>
        <begin position="80"/>
        <end position="106"/>
    </location>
</feature>
<name>A0AAX6G0D5_IRIPA</name>